<gene>
    <name evidence="2" type="ORF">KUV50_18730</name>
</gene>
<protein>
    <submittedName>
        <fullName evidence="2">Exo-alpha-sialidase</fullName>
    </submittedName>
</protein>
<feature type="domain" description="Sialidase" evidence="1">
    <location>
        <begin position="265"/>
        <end position="434"/>
    </location>
</feature>
<dbReference type="EMBL" id="JAHVHU010000026">
    <property type="protein sequence ID" value="MBY5960196.1"/>
    <property type="molecule type" value="Genomic_DNA"/>
</dbReference>
<proteinExistence type="predicted"/>
<dbReference type="InterPro" id="IPR036278">
    <property type="entry name" value="Sialidase_sf"/>
</dbReference>
<organism evidence="2 3">
    <name type="scientific">Membranihabitans marinus</name>
    <dbReference type="NCBI Taxonomy" id="1227546"/>
    <lineage>
        <taxon>Bacteria</taxon>
        <taxon>Pseudomonadati</taxon>
        <taxon>Bacteroidota</taxon>
        <taxon>Saprospiria</taxon>
        <taxon>Saprospirales</taxon>
        <taxon>Saprospiraceae</taxon>
        <taxon>Membranihabitans</taxon>
    </lineage>
</organism>
<dbReference type="PANTHER" id="PTHR43752">
    <property type="entry name" value="BNR/ASP-BOX REPEAT FAMILY PROTEIN"/>
    <property type="match status" value="1"/>
</dbReference>
<name>A0A953I0L1_9BACT</name>
<comment type="caution">
    <text evidence="2">The sequence shown here is derived from an EMBL/GenBank/DDBJ whole genome shotgun (WGS) entry which is preliminary data.</text>
</comment>
<sequence length="461" mass="51834">MAHNLNNRFSLLCQTTMSYLPWVWIAVVLGCQADPVSDPDSMNVEQSLVFPLQGDHVHGPTLAVLPNGDVLAAWFQGSGERWADDVRIMGARKEAGDTTWSAPFLMADVDGYPDINPVLYLDPQDTLWLFWYPVLANQWESSIPMYRKSTNYEGSGAPTWDWQDILLVKPGDKTERGIQAGDRFVREVQKQLDAYESYAREELVSGYTSEEQEQYWSFWEQYARKVDSLARGENMIRKGRIYEGDTYTSTPLGYPLARRIGWQTKNKPVMVDGRLILPLYSDGFDASLFALTADGGRTWSFSNPVLGGAGIQATIMKKSNGGLVAFLRDNGPPPKRIQRTESHDGGMTWSIARDTDLPNSGAGFDGVTLENGDWVLAYNDLEDGRYDLTIALSKDEGATWVHKKVLEHDDRGNEIGTSFHYPSIIQDDNGRIHVIYSYHMKDGSNPSKSIKYASLPVEWVY</sequence>
<evidence type="ECO:0000259" key="1">
    <source>
        <dbReference type="Pfam" id="PF13088"/>
    </source>
</evidence>
<keyword evidence="3" id="KW-1185">Reference proteome</keyword>
<feature type="domain" description="Sialidase" evidence="1">
    <location>
        <begin position="68"/>
        <end position="162"/>
    </location>
</feature>
<reference evidence="2" key="1">
    <citation type="submission" date="2021-06" db="EMBL/GenBank/DDBJ databases">
        <title>44 bacteria genomes isolated from Dapeng, Shenzhen.</title>
        <authorList>
            <person name="Zheng W."/>
            <person name="Yu S."/>
            <person name="Huang Y."/>
        </authorList>
    </citation>
    <scope>NUCLEOTIDE SEQUENCE</scope>
    <source>
        <strain evidence="2">DP5N28-2</strain>
    </source>
</reference>
<dbReference type="Proteomes" id="UP000753961">
    <property type="component" value="Unassembled WGS sequence"/>
</dbReference>
<dbReference type="SUPFAM" id="SSF50939">
    <property type="entry name" value="Sialidases"/>
    <property type="match status" value="1"/>
</dbReference>
<dbReference type="AlphaFoldDB" id="A0A953I0L1"/>
<evidence type="ECO:0000313" key="3">
    <source>
        <dbReference type="Proteomes" id="UP000753961"/>
    </source>
</evidence>
<dbReference type="PANTHER" id="PTHR43752:SF2">
    <property type="entry name" value="BNR_ASP-BOX REPEAT FAMILY PROTEIN"/>
    <property type="match status" value="1"/>
</dbReference>
<dbReference type="Pfam" id="PF13088">
    <property type="entry name" value="BNR_2"/>
    <property type="match status" value="2"/>
</dbReference>
<accession>A0A953I0L1</accession>
<dbReference type="Gene3D" id="2.120.10.10">
    <property type="match status" value="2"/>
</dbReference>
<evidence type="ECO:0000313" key="2">
    <source>
        <dbReference type="EMBL" id="MBY5960196.1"/>
    </source>
</evidence>
<dbReference type="CDD" id="cd15482">
    <property type="entry name" value="Sialidase_non-viral"/>
    <property type="match status" value="1"/>
</dbReference>
<dbReference type="InterPro" id="IPR011040">
    <property type="entry name" value="Sialidase"/>
</dbReference>
<dbReference type="RefSeq" id="WP_222581745.1">
    <property type="nucleotide sequence ID" value="NZ_JAHVHU010000026.1"/>
</dbReference>